<dbReference type="GO" id="GO:0005886">
    <property type="term" value="C:plasma membrane"/>
    <property type="evidence" value="ECO:0007669"/>
    <property type="project" value="TreeGrafter"/>
</dbReference>
<feature type="transmembrane region" description="Helical" evidence="4">
    <location>
        <begin position="373"/>
        <end position="396"/>
    </location>
</feature>
<feature type="transmembrane region" description="Helical" evidence="4">
    <location>
        <begin position="88"/>
        <end position="106"/>
    </location>
</feature>
<dbReference type="SUPFAM" id="SSF103473">
    <property type="entry name" value="MFS general substrate transporter"/>
    <property type="match status" value="1"/>
</dbReference>
<keyword evidence="1 4" id="KW-0812">Transmembrane</keyword>
<reference evidence="6 7" key="1">
    <citation type="submission" date="2020-01" db="EMBL/GenBank/DDBJ databases">
        <title>Genome sequencing of strain KACC 21507.</title>
        <authorList>
            <person name="Heo J."/>
            <person name="Kim S.-J."/>
            <person name="Kim J.-S."/>
            <person name="Hong S.-B."/>
            <person name="Kwon S.-W."/>
        </authorList>
    </citation>
    <scope>NUCLEOTIDE SEQUENCE [LARGE SCALE GENOMIC DNA]</scope>
    <source>
        <strain evidence="6 7">KACC 21507</strain>
    </source>
</reference>
<dbReference type="InterPro" id="IPR011701">
    <property type="entry name" value="MFS"/>
</dbReference>
<proteinExistence type="predicted"/>
<feature type="transmembrane region" description="Helical" evidence="4">
    <location>
        <begin position="291"/>
        <end position="307"/>
    </location>
</feature>
<name>A0A6P1NIM1_9PROT</name>
<dbReference type="PANTHER" id="PTHR43129:SF1">
    <property type="entry name" value="FOSMIDOMYCIN RESISTANCE PROTEIN"/>
    <property type="match status" value="1"/>
</dbReference>
<evidence type="ECO:0000313" key="7">
    <source>
        <dbReference type="Proteomes" id="UP000463975"/>
    </source>
</evidence>
<dbReference type="KEGG" id="bomb:GT348_04240"/>
<feature type="transmembrane region" description="Helical" evidence="4">
    <location>
        <begin position="222"/>
        <end position="244"/>
    </location>
</feature>
<feature type="transmembrane region" description="Helical" evidence="4">
    <location>
        <begin position="112"/>
        <end position="131"/>
    </location>
</feature>
<dbReference type="InterPro" id="IPR020846">
    <property type="entry name" value="MFS_dom"/>
</dbReference>
<feature type="transmembrane region" description="Helical" evidence="4">
    <location>
        <begin position="348"/>
        <end position="367"/>
    </location>
</feature>
<dbReference type="InterPro" id="IPR036259">
    <property type="entry name" value="MFS_trans_sf"/>
</dbReference>
<sequence>MNQPDFTTTQGEHDDANKLIVSVLVGVAVTHACSDFIQSVLPSIYPLLKDNYALTYAQIGMISLIYQLVASILQPWIGLYADKHSMPFLLPGGMIITLLGIGLLAVAPTYHILLLACALIGVGSATFHPEVSRIARMASGGRFGTAQSVFQVGGYVGNACGPLAAALIIIPYGQVSVSWLMLVALLAIFILHYMSRWAKTHGHAKMKKHISSNLRQLSRKEIWTALSVVGLLMFAKFTYIASISNYYTFYLLERFKTPLPTAQLYLFTFLTSVAVGTVIGGPIGDRIGRKAVIWVSFIGVIPFSILMPHANLFWTVILTVCIGLVISSAFSALLVYAQDVFPTRIGMVAGMMFGTMFGISGISAAALGKFADYYGIVTVYDACGFLPFLGFATYLMPETHIKKIKL</sequence>
<evidence type="ECO:0000256" key="2">
    <source>
        <dbReference type="ARBA" id="ARBA00022989"/>
    </source>
</evidence>
<protein>
    <submittedName>
        <fullName evidence="6">MFS transporter</fullName>
    </submittedName>
</protein>
<feature type="transmembrane region" description="Helical" evidence="4">
    <location>
        <begin position="56"/>
        <end position="76"/>
    </location>
</feature>
<evidence type="ECO:0000313" key="6">
    <source>
        <dbReference type="EMBL" id="QHI96380.1"/>
    </source>
</evidence>
<feature type="transmembrane region" description="Helical" evidence="4">
    <location>
        <begin position="152"/>
        <end position="173"/>
    </location>
</feature>
<gene>
    <name evidence="6" type="ORF">GT348_04240</name>
</gene>
<dbReference type="GO" id="GO:0022857">
    <property type="term" value="F:transmembrane transporter activity"/>
    <property type="evidence" value="ECO:0007669"/>
    <property type="project" value="InterPro"/>
</dbReference>
<feature type="transmembrane region" description="Helical" evidence="4">
    <location>
        <begin position="179"/>
        <end position="198"/>
    </location>
</feature>
<organism evidence="6 7">
    <name type="scientific">Aristophania vespae</name>
    <dbReference type="NCBI Taxonomy" id="2697033"/>
    <lineage>
        <taxon>Bacteria</taxon>
        <taxon>Pseudomonadati</taxon>
        <taxon>Pseudomonadota</taxon>
        <taxon>Alphaproteobacteria</taxon>
        <taxon>Acetobacterales</taxon>
        <taxon>Acetobacteraceae</taxon>
        <taxon>Aristophania</taxon>
    </lineage>
</organism>
<feature type="transmembrane region" description="Helical" evidence="4">
    <location>
        <begin position="264"/>
        <end position="284"/>
    </location>
</feature>
<dbReference type="AlphaFoldDB" id="A0A6P1NIM1"/>
<evidence type="ECO:0000256" key="3">
    <source>
        <dbReference type="ARBA" id="ARBA00023136"/>
    </source>
</evidence>
<dbReference type="PANTHER" id="PTHR43129">
    <property type="entry name" value="FOSMIDOMYCIN RESISTANCE PROTEIN"/>
    <property type="match status" value="1"/>
</dbReference>
<feature type="transmembrane region" description="Helical" evidence="4">
    <location>
        <begin position="313"/>
        <end position="336"/>
    </location>
</feature>
<dbReference type="Gene3D" id="1.20.1250.20">
    <property type="entry name" value="MFS general substrate transporter like domains"/>
    <property type="match status" value="2"/>
</dbReference>
<dbReference type="EMBL" id="CP047652">
    <property type="protein sequence ID" value="QHI96380.1"/>
    <property type="molecule type" value="Genomic_DNA"/>
</dbReference>
<keyword evidence="7" id="KW-1185">Reference proteome</keyword>
<dbReference type="PROSITE" id="PS50850">
    <property type="entry name" value="MFS"/>
    <property type="match status" value="1"/>
</dbReference>
<evidence type="ECO:0000256" key="1">
    <source>
        <dbReference type="ARBA" id="ARBA00022692"/>
    </source>
</evidence>
<dbReference type="Proteomes" id="UP000463975">
    <property type="component" value="Chromosome"/>
</dbReference>
<keyword evidence="3 4" id="KW-0472">Membrane</keyword>
<evidence type="ECO:0000256" key="4">
    <source>
        <dbReference type="SAM" id="Phobius"/>
    </source>
</evidence>
<dbReference type="CDD" id="cd17478">
    <property type="entry name" value="MFS_FsR"/>
    <property type="match status" value="1"/>
</dbReference>
<feature type="domain" description="Major facilitator superfamily (MFS) profile" evidence="5">
    <location>
        <begin position="19"/>
        <end position="400"/>
    </location>
</feature>
<evidence type="ECO:0000259" key="5">
    <source>
        <dbReference type="PROSITE" id="PS50850"/>
    </source>
</evidence>
<keyword evidence="2 4" id="KW-1133">Transmembrane helix</keyword>
<accession>A0A6P1NIM1</accession>
<dbReference type="Pfam" id="PF07690">
    <property type="entry name" value="MFS_1"/>
    <property type="match status" value="1"/>
</dbReference>